<dbReference type="EMBL" id="JBHUHP010000010">
    <property type="protein sequence ID" value="MFD2092476.1"/>
    <property type="molecule type" value="Genomic_DNA"/>
</dbReference>
<dbReference type="GO" id="GO:0016491">
    <property type="term" value="F:oxidoreductase activity"/>
    <property type="evidence" value="ECO:0007669"/>
    <property type="project" value="UniProtKB-KW"/>
</dbReference>
<accession>A0ABW4XAL8</accession>
<dbReference type="SMART" id="SM01236">
    <property type="entry name" value="Haem_oxygenase_2"/>
    <property type="match status" value="1"/>
</dbReference>
<proteinExistence type="predicted"/>
<dbReference type="Pfam" id="PF14518">
    <property type="entry name" value="Haem_oxygenas_2"/>
    <property type="match status" value="1"/>
</dbReference>
<dbReference type="SUPFAM" id="SSF48613">
    <property type="entry name" value="Heme oxygenase-like"/>
    <property type="match status" value="1"/>
</dbReference>
<reference evidence="2" key="1">
    <citation type="journal article" date="2019" name="Int. J. Syst. Evol. Microbiol.">
        <title>The Global Catalogue of Microorganisms (GCM) 10K type strain sequencing project: providing services to taxonomists for standard genome sequencing and annotation.</title>
        <authorList>
            <consortium name="The Broad Institute Genomics Platform"/>
            <consortium name="The Broad Institute Genome Sequencing Center for Infectious Disease"/>
            <person name="Wu L."/>
            <person name="Ma J."/>
        </authorList>
    </citation>
    <scope>NUCLEOTIDE SEQUENCE [LARGE SCALE GENOMIC DNA]</scope>
    <source>
        <strain evidence="2">JCM 3338</strain>
    </source>
</reference>
<sequence length="345" mass="36953">MARGPVSSELSRALRGDRDRLPALRDAAGELSRRLAAGNEPGAVLTDDDLQLCLHLLYELHYAGFDDVDPAAEWSPELLGVRAVLEGPFEDALRAEAARVRLPAPTASAVADGLGALTADDDGPSLSAFLARAATAGQFREFVVHRSVYQLKEADPHTWALPRLTGRAKAALAEIQIDEYGGGRPDRVHAALYARAMRALGLDDTYGAHVDRVPAITLATVNAMSLFGLHRRLRGAVVGHLAAFEMTSTVPNRRYGAGLRRLGFGADATWFFDEHVEADAVHEQIAAHDMCGSLVEDEPALLADVFLGAATALHLERRFAEHVLTAWSSGRSSLRTRGAAVGSVA</sequence>
<dbReference type="RefSeq" id="WP_376876434.1">
    <property type="nucleotide sequence ID" value="NZ_JBHUHP010000010.1"/>
</dbReference>
<evidence type="ECO:0000313" key="1">
    <source>
        <dbReference type="EMBL" id="MFD2092476.1"/>
    </source>
</evidence>
<name>A0ABW4XAL8_9ACTN</name>
<keyword evidence="2" id="KW-1185">Reference proteome</keyword>
<gene>
    <name evidence="1" type="ORF">ACFSHS_12935</name>
</gene>
<comment type="caution">
    <text evidence="1">The sequence shown here is derived from an EMBL/GenBank/DDBJ whole genome shotgun (WGS) entry which is preliminary data.</text>
</comment>
<evidence type="ECO:0000313" key="2">
    <source>
        <dbReference type="Proteomes" id="UP001597402"/>
    </source>
</evidence>
<organism evidence="1 2">
    <name type="scientific">Blastococcus deserti</name>
    <dbReference type="NCBI Taxonomy" id="2259033"/>
    <lineage>
        <taxon>Bacteria</taxon>
        <taxon>Bacillati</taxon>
        <taxon>Actinomycetota</taxon>
        <taxon>Actinomycetes</taxon>
        <taxon>Geodermatophilales</taxon>
        <taxon>Geodermatophilaceae</taxon>
        <taxon>Blastococcus</taxon>
    </lineage>
</organism>
<dbReference type="Gene3D" id="1.20.910.10">
    <property type="entry name" value="Heme oxygenase-like"/>
    <property type="match status" value="1"/>
</dbReference>
<dbReference type="Proteomes" id="UP001597402">
    <property type="component" value="Unassembled WGS sequence"/>
</dbReference>
<protein>
    <submittedName>
        <fullName evidence="1">Iron-containing redox enzyme family protein</fullName>
        <ecNumber evidence="1">1.-.-.-</ecNumber>
    </submittedName>
</protein>
<dbReference type="EC" id="1.-.-.-" evidence="1"/>
<dbReference type="InterPro" id="IPR016084">
    <property type="entry name" value="Haem_Oase-like_multi-hlx"/>
</dbReference>
<keyword evidence="1" id="KW-0560">Oxidoreductase</keyword>